<evidence type="ECO:0000256" key="1">
    <source>
        <dbReference type="ARBA" id="ARBA00022475"/>
    </source>
</evidence>
<dbReference type="Proteomes" id="UP000068067">
    <property type="component" value="Chromosome"/>
</dbReference>
<sequence>MITFRRLRAGITGLVGSVLLVGGISGCVSTTKESTDTTAPPMTETITVTATTPPAPPATESETTSVETTRTVGAAPQHCNLDPRTSSFGPYLAQSRAPIGELGDTPASVVPVDDWFYHFQLGENGYDSCAELSYIVLNGSNGDADRSAGTGASIADVVVLFHNGEMITAPAPFEMAAVESVSRMSDSEIEVRYGHRGGATAEGITEHYTFRFLIENGGLTGRGDLPPYIDDHLRLLL</sequence>
<evidence type="ECO:0000313" key="6">
    <source>
        <dbReference type="EMBL" id="ALC05016.1"/>
    </source>
</evidence>
<keyword evidence="2" id="KW-0732">Signal</keyword>
<dbReference type="PATRIC" id="fig|931089.4.peg.565"/>
<dbReference type="InterPro" id="IPR025971">
    <property type="entry name" value="LppP/LprE"/>
</dbReference>
<evidence type="ECO:0000256" key="5">
    <source>
        <dbReference type="ARBA" id="ARBA00023288"/>
    </source>
</evidence>
<dbReference type="AlphaFoldDB" id="A0A0M4CCL5"/>
<evidence type="ECO:0000256" key="3">
    <source>
        <dbReference type="ARBA" id="ARBA00023136"/>
    </source>
</evidence>
<dbReference type="Pfam" id="PF14041">
    <property type="entry name" value="Lipoprotein_21"/>
    <property type="match status" value="1"/>
</dbReference>
<evidence type="ECO:0000256" key="2">
    <source>
        <dbReference type="ARBA" id="ARBA00022729"/>
    </source>
</evidence>
<accession>A0A0M4CCL5</accession>
<evidence type="ECO:0000256" key="4">
    <source>
        <dbReference type="ARBA" id="ARBA00023139"/>
    </source>
</evidence>
<dbReference type="RefSeq" id="WP_053544154.1">
    <property type="nucleotide sequence ID" value="NZ_CP009220.1"/>
</dbReference>
<keyword evidence="7" id="KW-1185">Reference proteome</keyword>
<reference evidence="6 7" key="1">
    <citation type="submission" date="2014-08" db="EMBL/GenBank/DDBJ databases">
        <title>Complete genome sequence of Corynebacterium deserti GIMN1.010 (=DSM 45689), isolated from desert sand in western China.</title>
        <authorList>
            <person name="Ruckert C."/>
            <person name="Albersmeier A."/>
            <person name="Kalinowski J."/>
        </authorList>
    </citation>
    <scope>NUCLEOTIDE SEQUENCE [LARGE SCALE GENOMIC DNA]</scope>
    <source>
        <strain evidence="6 7">GIMN1.010</strain>
    </source>
</reference>
<dbReference type="KEGG" id="cdx:CDES_02805"/>
<dbReference type="PROSITE" id="PS51257">
    <property type="entry name" value="PROKAR_LIPOPROTEIN"/>
    <property type="match status" value="1"/>
</dbReference>
<evidence type="ECO:0000313" key="7">
    <source>
        <dbReference type="Proteomes" id="UP000068067"/>
    </source>
</evidence>
<keyword evidence="3" id="KW-0472">Membrane</keyword>
<keyword evidence="5" id="KW-0449">Lipoprotein</keyword>
<organism evidence="6 7">
    <name type="scientific">Corynebacterium deserti GIMN1.010</name>
    <dbReference type="NCBI Taxonomy" id="931089"/>
    <lineage>
        <taxon>Bacteria</taxon>
        <taxon>Bacillati</taxon>
        <taxon>Actinomycetota</taxon>
        <taxon>Actinomycetes</taxon>
        <taxon>Mycobacteriales</taxon>
        <taxon>Corynebacteriaceae</taxon>
        <taxon>Corynebacterium</taxon>
    </lineage>
</organism>
<name>A0A0M4CCL5_9CORY</name>
<keyword evidence="4" id="KW-0564">Palmitate</keyword>
<gene>
    <name evidence="6" type="ORF">CDES_02805</name>
</gene>
<dbReference type="EMBL" id="CP009220">
    <property type="protein sequence ID" value="ALC05016.1"/>
    <property type="molecule type" value="Genomic_DNA"/>
</dbReference>
<protein>
    <submittedName>
        <fullName evidence="6">Uncharacterized protein</fullName>
    </submittedName>
</protein>
<proteinExistence type="predicted"/>
<keyword evidence="1" id="KW-1003">Cell membrane</keyword>